<comment type="caution">
    <text evidence="2">The sequence shown here is derived from an EMBL/GenBank/DDBJ whole genome shotgun (WGS) entry which is preliminary data.</text>
</comment>
<reference evidence="2" key="2">
    <citation type="journal article" date="2021" name="Syst. Appl. Microbiol.">
        <title>Roseomonas hellenica sp. nov., isolated from roots of wild-growing Alkanna tinctoria.</title>
        <authorList>
            <person name="Rat A."/>
            <person name="Naranjo H.D."/>
            <person name="Lebbe L."/>
            <person name="Cnockaert M."/>
            <person name="Krigas N."/>
            <person name="Grigoriadou K."/>
            <person name="Maloupa E."/>
            <person name="Willems A."/>
        </authorList>
    </citation>
    <scope>NUCLEOTIDE SEQUENCE</scope>
    <source>
        <strain evidence="2">LMG 31228</strain>
    </source>
</reference>
<sequence>MPRRPRAPRVTLSTLFGGAFFAALIVGWFWVGQLVAVGAGWHPLAEAGRQIAQAVRP</sequence>
<keyword evidence="1" id="KW-0472">Membrane</keyword>
<dbReference type="AlphaFoldDB" id="A0A9X9XE17"/>
<gene>
    <name evidence="2" type="ORF">GXW74_15770</name>
</gene>
<proteinExistence type="predicted"/>
<organism evidence="2 3">
    <name type="scientific">Neoroseomonas eburnea</name>
    <dbReference type="NCBI Taxonomy" id="1346889"/>
    <lineage>
        <taxon>Bacteria</taxon>
        <taxon>Pseudomonadati</taxon>
        <taxon>Pseudomonadota</taxon>
        <taxon>Alphaproteobacteria</taxon>
        <taxon>Acetobacterales</taxon>
        <taxon>Acetobacteraceae</taxon>
        <taxon>Neoroseomonas</taxon>
    </lineage>
</organism>
<evidence type="ECO:0000256" key="1">
    <source>
        <dbReference type="SAM" id="Phobius"/>
    </source>
</evidence>
<evidence type="ECO:0000313" key="2">
    <source>
        <dbReference type="EMBL" id="MBR0681953.1"/>
    </source>
</evidence>
<keyword evidence="3" id="KW-1185">Reference proteome</keyword>
<keyword evidence="1" id="KW-1133">Transmembrane helix</keyword>
<name>A0A9X9XE17_9PROT</name>
<protein>
    <submittedName>
        <fullName evidence="2">Uncharacterized protein</fullName>
    </submittedName>
</protein>
<dbReference type="RefSeq" id="WP_211847488.1">
    <property type="nucleotide sequence ID" value="NZ_JAAEDL010000015.1"/>
</dbReference>
<dbReference type="Proteomes" id="UP001138709">
    <property type="component" value="Unassembled WGS sequence"/>
</dbReference>
<feature type="transmembrane region" description="Helical" evidence="1">
    <location>
        <begin position="12"/>
        <end position="31"/>
    </location>
</feature>
<evidence type="ECO:0000313" key="3">
    <source>
        <dbReference type="Proteomes" id="UP001138709"/>
    </source>
</evidence>
<keyword evidence="1" id="KW-0812">Transmembrane</keyword>
<dbReference type="EMBL" id="JAAEDL010000015">
    <property type="protein sequence ID" value="MBR0681953.1"/>
    <property type="molecule type" value="Genomic_DNA"/>
</dbReference>
<accession>A0A9X9XE17</accession>
<reference evidence="2" key="1">
    <citation type="submission" date="2020-01" db="EMBL/GenBank/DDBJ databases">
        <authorList>
            <person name="Rat A."/>
        </authorList>
    </citation>
    <scope>NUCLEOTIDE SEQUENCE</scope>
    <source>
        <strain evidence="2">LMG 31228</strain>
    </source>
</reference>